<keyword evidence="4" id="KW-1185">Reference proteome</keyword>
<dbReference type="Proteomes" id="UP000238949">
    <property type="component" value="Unassembled WGS sequence"/>
</dbReference>
<comment type="caution">
    <text evidence="3">The sequence shown here is derived from an EMBL/GenBank/DDBJ whole genome shotgun (WGS) entry which is preliminary data.</text>
</comment>
<dbReference type="AlphaFoldDB" id="A0A2S9V5Q5"/>
<dbReference type="EMBL" id="PVNP01000198">
    <property type="protein sequence ID" value="PRO71789.1"/>
    <property type="molecule type" value="Genomic_DNA"/>
</dbReference>
<evidence type="ECO:0008006" key="5">
    <source>
        <dbReference type="Google" id="ProtNLM"/>
    </source>
</evidence>
<feature type="signal peptide" evidence="2">
    <location>
        <begin position="1"/>
        <end position="23"/>
    </location>
</feature>
<name>A0A2S9V5Q5_9ALTE</name>
<evidence type="ECO:0000313" key="4">
    <source>
        <dbReference type="Proteomes" id="UP000238949"/>
    </source>
</evidence>
<reference evidence="4" key="1">
    <citation type="journal article" date="2020" name="Int. J. Syst. Evol. Microbiol.">
        <title>Alteromonas alba sp. nov., a marine bacterium isolated from the seawater of the West Pacific Ocean.</title>
        <authorList>
            <person name="Sun C."/>
            <person name="Wu Y.-H."/>
            <person name="Xamxidin M."/>
            <person name="Cheng H."/>
            <person name="Xu X.-W."/>
        </authorList>
    </citation>
    <scope>NUCLEOTIDE SEQUENCE [LARGE SCALE GENOMIC DNA]</scope>
    <source>
        <strain evidence="4">190</strain>
    </source>
</reference>
<feature type="chain" id="PRO_5015449095" description="DUF3570 domain-containing protein" evidence="2">
    <location>
        <begin position="24"/>
        <end position="322"/>
    </location>
</feature>
<evidence type="ECO:0000256" key="2">
    <source>
        <dbReference type="SAM" id="SignalP"/>
    </source>
</evidence>
<organism evidence="3 4">
    <name type="scientific">Alteromonas alba</name>
    <dbReference type="NCBI Taxonomy" id="2079529"/>
    <lineage>
        <taxon>Bacteria</taxon>
        <taxon>Pseudomonadati</taxon>
        <taxon>Pseudomonadota</taxon>
        <taxon>Gammaproteobacteria</taxon>
        <taxon>Alteromonadales</taxon>
        <taxon>Alteromonadaceae</taxon>
        <taxon>Alteromonas/Salinimonas group</taxon>
        <taxon>Alteromonas</taxon>
    </lineage>
</organism>
<dbReference type="RefSeq" id="WP_105936175.1">
    <property type="nucleotide sequence ID" value="NZ_PVNP01000198.1"/>
</dbReference>
<feature type="region of interest" description="Disordered" evidence="1">
    <location>
        <begin position="25"/>
        <end position="47"/>
    </location>
</feature>
<proteinExistence type="predicted"/>
<evidence type="ECO:0000256" key="1">
    <source>
        <dbReference type="SAM" id="MobiDB-lite"/>
    </source>
</evidence>
<sequence>MFKCRLLASLLLLWLWVNNQALGQSDTTSVERDKPQQNPPATESWLDNWHSNFSESMDYTAQRLDEFFALADSDEHENARAEGRVRFGWEPRTRDLAAQDFRFRVRVKLPALKDRVDLMLSDDESYDRQDSIRAARDAVNENRDSTTLSLRYQEEQDSPISHRIGAGRRGQLFAKSQYESDYHFTDFLKMDYDAELYYYTRDQLGAELGLDFTYLLADEKYLRFNNRYYYRDRFEDWFWRHEVQYLRPLTQESAILYTFVTKGLTKPNHHLNEVYTSARWRTNYLRSWLYFELEPFVIWLRKEDFKPSYGVAMRFEFYYGRQ</sequence>
<keyword evidence="2" id="KW-0732">Signal</keyword>
<accession>A0A2S9V5Q5</accession>
<protein>
    <recommendedName>
        <fullName evidence="5">DUF3570 domain-containing protein</fullName>
    </recommendedName>
</protein>
<gene>
    <name evidence="3" type="ORF">C6Y40_20055</name>
</gene>
<evidence type="ECO:0000313" key="3">
    <source>
        <dbReference type="EMBL" id="PRO71789.1"/>
    </source>
</evidence>